<dbReference type="KEGG" id="pcw:110218382"/>
<accession>A0A6P5LLL6</accession>
<protein>
    <submittedName>
        <fullName evidence="3">Atherin-like</fullName>
    </submittedName>
</protein>
<evidence type="ECO:0000313" key="2">
    <source>
        <dbReference type="Proteomes" id="UP000515140"/>
    </source>
</evidence>
<dbReference type="Proteomes" id="UP000515140">
    <property type="component" value="Unplaced"/>
</dbReference>
<reference evidence="3" key="1">
    <citation type="submission" date="2025-08" db="UniProtKB">
        <authorList>
            <consortium name="RefSeq"/>
        </authorList>
    </citation>
    <scope>IDENTIFICATION</scope>
    <source>
        <tissue evidence="3">Spleen</tissue>
    </source>
</reference>
<dbReference type="RefSeq" id="XP_020856716.1">
    <property type="nucleotide sequence ID" value="XM_021001057.1"/>
</dbReference>
<evidence type="ECO:0000256" key="1">
    <source>
        <dbReference type="SAM" id="MobiDB-lite"/>
    </source>
</evidence>
<dbReference type="InParanoid" id="A0A6P5LLL6"/>
<keyword evidence="2" id="KW-1185">Reference proteome</keyword>
<name>A0A6P5LLL6_PHACI</name>
<evidence type="ECO:0000313" key="3">
    <source>
        <dbReference type="RefSeq" id="XP_020856716.1"/>
    </source>
</evidence>
<feature type="region of interest" description="Disordered" evidence="1">
    <location>
        <begin position="18"/>
        <end position="64"/>
    </location>
</feature>
<dbReference type="AlphaFoldDB" id="A0A6P5LLL6"/>
<dbReference type="GeneID" id="110218382"/>
<feature type="compositionally biased region" description="Polar residues" evidence="1">
    <location>
        <begin position="167"/>
        <end position="184"/>
    </location>
</feature>
<feature type="compositionally biased region" description="Low complexity" evidence="1">
    <location>
        <begin position="92"/>
        <end position="105"/>
    </location>
</feature>
<feature type="region of interest" description="Disordered" evidence="1">
    <location>
        <begin position="79"/>
        <end position="184"/>
    </location>
</feature>
<sequence>MVGARAREGASLARWGVERTASLLPPPPPPPCGVKGPRRDAGAELVPGFSAAPRSPRPEGRGCGWLWGAPIRIPPWSGEIWSMTSSRNQRDAPGAPSPAAAVSKAPESHRQPLPKENPRPCLHLRPPPARPGPNCGVQEPEERRSRYLDSARRLAAAHLPPDKKTEAQNWSVTCSKSNRPRQWS</sequence>
<feature type="compositionally biased region" description="Basic and acidic residues" evidence="1">
    <location>
        <begin position="140"/>
        <end position="152"/>
    </location>
</feature>
<gene>
    <name evidence="3" type="primary">LOC110218382</name>
</gene>
<proteinExistence type="predicted"/>
<organism evidence="2 3">
    <name type="scientific">Phascolarctos cinereus</name>
    <name type="common">Koala</name>
    <dbReference type="NCBI Taxonomy" id="38626"/>
    <lineage>
        <taxon>Eukaryota</taxon>
        <taxon>Metazoa</taxon>
        <taxon>Chordata</taxon>
        <taxon>Craniata</taxon>
        <taxon>Vertebrata</taxon>
        <taxon>Euteleostomi</taxon>
        <taxon>Mammalia</taxon>
        <taxon>Metatheria</taxon>
        <taxon>Diprotodontia</taxon>
        <taxon>Phascolarctidae</taxon>
        <taxon>Phascolarctos</taxon>
    </lineage>
</organism>